<dbReference type="PANTHER" id="PTHR30582:SF2">
    <property type="entry name" value="L,D-TRANSPEPTIDASE YCIB-RELATED"/>
    <property type="match status" value="1"/>
</dbReference>
<feature type="active site" description="Nucleophile" evidence="7">
    <location>
        <position position="174"/>
    </location>
</feature>
<name>A0ABT3JBW7_9SPHN</name>
<accession>A0ABT3JBW7</accession>
<comment type="similarity">
    <text evidence="2">Belongs to the YkuD family.</text>
</comment>
<keyword evidence="8" id="KW-0732">Signal</keyword>
<dbReference type="PROSITE" id="PS52029">
    <property type="entry name" value="LD_TPASE"/>
    <property type="match status" value="1"/>
</dbReference>
<evidence type="ECO:0000256" key="1">
    <source>
        <dbReference type="ARBA" id="ARBA00004752"/>
    </source>
</evidence>
<feature type="active site" description="Proton donor/acceptor" evidence="7">
    <location>
        <position position="161"/>
    </location>
</feature>
<dbReference type="InterPro" id="IPR038063">
    <property type="entry name" value="Transpep_catalytic_dom"/>
</dbReference>
<feature type="signal peptide" evidence="8">
    <location>
        <begin position="1"/>
        <end position="20"/>
    </location>
</feature>
<feature type="domain" description="L,D-TPase catalytic" evidence="9">
    <location>
        <begin position="90"/>
        <end position="198"/>
    </location>
</feature>
<evidence type="ECO:0000256" key="3">
    <source>
        <dbReference type="ARBA" id="ARBA00022679"/>
    </source>
</evidence>
<evidence type="ECO:0000256" key="5">
    <source>
        <dbReference type="ARBA" id="ARBA00022984"/>
    </source>
</evidence>
<keyword evidence="6 7" id="KW-0961">Cell wall biogenesis/degradation</keyword>
<dbReference type="RefSeq" id="WP_264880387.1">
    <property type="nucleotide sequence ID" value="NZ_JAPDOB010000001.1"/>
</dbReference>
<reference evidence="10 11" key="1">
    <citation type="submission" date="2022-10" db="EMBL/GenBank/DDBJ databases">
        <title>Sphingomonas sp.</title>
        <authorList>
            <person name="Jin C."/>
        </authorList>
    </citation>
    <scope>NUCLEOTIDE SEQUENCE [LARGE SCALE GENOMIC DNA]</scope>
    <source>
        <strain evidence="10 11">BN140010</strain>
    </source>
</reference>
<comment type="pathway">
    <text evidence="1 7">Cell wall biogenesis; peptidoglycan biosynthesis.</text>
</comment>
<evidence type="ECO:0000259" key="9">
    <source>
        <dbReference type="PROSITE" id="PS52029"/>
    </source>
</evidence>
<evidence type="ECO:0000256" key="2">
    <source>
        <dbReference type="ARBA" id="ARBA00005992"/>
    </source>
</evidence>
<dbReference type="InterPro" id="IPR005490">
    <property type="entry name" value="LD_TPept_cat_dom"/>
</dbReference>
<organism evidence="10 11">
    <name type="scientific">Sphingomonas arvum</name>
    <dbReference type="NCBI Taxonomy" id="2992113"/>
    <lineage>
        <taxon>Bacteria</taxon>
        <taxon>Pseudomonadati</taxon>
        <taxon>Pseudomonadota</taxon>
        <taxon>Alphaproteobacteria</taxon>
        <taxon>Sphingomonadales</taxon>
        <taxon>Sphingomonadaceae</taxon>
        <taxon>Sphingomonas</taxon>
    </lineage>
</organism>
<dbReference type="CDD" id="cd16913">
    <property type="entry name" value="YkuD_like"/>
    <property type="match status" value="1"/>
</dbReference>
<dbReference type="Gene3D" id="2.40.440.10">
    <property type="entry name" value="L,D-transpeptidase catalytic domain-like"/>
    <property type="match status" value="1"/>
</dbReference>
<sequence length="212" mass="22648">MRPTRLCLLGCAMLSGVSLGGCRDQAAADSMPTPSVSYSPDRISFRPTKLPLVEAATGSTQPIASILNISEPLTYGEYKWNEQGVAPGRTWILVNLKAQTMSVFRGMNEIGTAVTLYGVDHKPTPLGRFKVLAKMEDHWSSLYDAPMPYTLQLTGDGVAIHASDVREGAGTHGCLGVPLDFGRHLFETVGVGDEVLIVKDATGDNPTLLTSG</sequence>
<dbReference type="InterPro" id="IPR050979">
    <property type="entry name" value="LD-transpeptidase"/>
</dbReference>
<evidence type="ECO:0000256" key="6">
    <source>
        <dbReference type="ARBA" id="ARBA00023316"/>
    </source>
</evidence>
<gene>
    <name evidence="10" type="ORF">OMW55_01915</name>
</gene>
<evidence type="ECO:0000256" key="8">
    <source>
        <dbReference type="SAM" id="SignalP"/>
    </source>
</evidence>
<evidence type="ECO:0000313" key="10">
    <source>
        <dbReference type="EMBL" id="MCW3796565.1"/>
    </source>
</evidence>
<dbReference type="Proteomes" id="UP001526246">
    <property type="component" value="Unassembled WGS sequence"/>
</dbReference>
<dbReference type="PANTHER" id="PTHR30582">
    <property type="entry name" value="L,D-TRANSPEPTIDASE"/>
    <property type="match status" value="1"/>
</dbReference>
<keyword evidence="5 7" id="KW-0573">Peptidoglycan synthesis</keyword>
<dbReference type="PROSITE" id="PS51257">
    <property type="entry name" value="PROKAR_LIPOPROTEIN"/>
    <property type="match status" value="1"/>
</dbReference>
<evidence type="ECO:0000256" key="4">
    <source>
        <dbReference type="ARBA" id="ARBA00022960"/>
    </source>
</evidence>
<proteinExistence type="inferred from homology"/>
<keyword evidence="3" id="KW-0808">Transferase</keyword>
<protein>
    <submittedName>
        <fullName evidence="10">L,D-transpeptidase family protein</fullName>
    </submittedName>
</protein>
<dbReference type="EMBL" id="JAPDOB010000001">
    <property type="protein sequence ID" value="MCW3796565.1"/>
    <property type="molecule type" value="Genomic_DNA"/>
</dbReference>
<evidence type="ECO:0000313" key="11">
    <source>
        <dbReference type="Proteomes" id="UP001526246"/>
    </source>
</evidence>
<dbReference type="Pfam" id="PF03734">
    <property type="entry name" value="YkuD"/>
    <property type="match status" value="1"/>
</dbReference>
<comment type="caution">
    <text evidence="10">The sequence shown here is derived from an EMBL/GenBank/DDBJ whole genome shotgun (WGS) entry which is preliminary data.</text>
</comment>
<keyword evidence="11" id="KW-1185">Reference proteome</keyword>
<keyword evidence="4 7" id="KW-0133">Cell shape</keyword>
<feature type="chain" id="PRO_5047057199" evidence="8">
    <location>
        <begin position="21"/>
        <end position="212"/>
    </location>
</feature>
<evidence type="ECO:0000256" key="7">
    <source>
        <dbReference type="PROSITE-ProRule" id="PRU01373"/>
    </source>
</evidence>
<dbReference type="SUPFAM" id="SSF141523">
    <property type="entry name" value="L,D-transpeptidase catalytic domain-like"/>
    <property type="match status" value="1"/>
</dbReference>